<protein>
    <submittedName>
        <fullName evidence="6">Lipoprotein NlpI</fullName>
    </submittedName>
</protein>
<keyword evidence="7" id="KW-1185">Reference proteome</keyword>
<dbReference type="PROSITE" id="PS50005">
    <property type="entry name" value="TPR"/>
    <property type="match status" value="2"/>
</dbReference>
<evidence type="ECO:0000256" key="3">
    <source>
        <dbReference type="PROSITE-ProRule" id="PRU00339"/>
    </source>
</evidence>
<evidence type="ECO:0000313" key="7">
    <source>
        <dbReference type="Proteomes" id="UP000319852"/>
    </source>
</evidence>
<feature type="compositionally biased region" description="Polar residues" evidence="4">
    <location>
        <begin position="150"/>
        <end position="170"/>
    </location>
</feature>
<dbReference type="PANTHER" id="PTHR44858">
    <property type="entry name" value="TETRATRICOPEPTIDE REPEAT PROTEIN 6"/>
    <property type="match status" value="1"/>
</dbReference>
<proteinExistence type="predicted"/>
<dbReference type="SMART" id="SM00028">
    <property type="entry name" value="TPR"/>
    <property type="match status" value="6"/>
</dbReference>
<dbReference type="PROSITE" id="PS50293">
    <property type="entry name" value="TPR_REGION"/>
    <property type="match status" value="1"/>
</dbReference>
<feature type="signal peptide" evidence="5">
    <location>
        <begin position="1"/>
        <end position="20"/>
    </location>
</feature>
<name>A0A517MQ22_9BACT</name>
<feature type="compositionally biased region" description="Low complexity" evidence="4">
    <location>
        <begin position="99"/>
        <end position="110"/>
    </location>
</feature>
<dbReference type="OrthoDB" id="9790037at2"/>
<evidence type="ECO:0000256" key="4">
    <source>
        <dbReference type="SAM" id="MobiDB-lite"/>
    </source>
</evidence>
<dbReference type="PANTHER" id="PTHR44858:SF1">
    <property type="entry name" value="UDP-N-ACETYLGLUCOSAMINE--PEPTIDE N-ACETYLGLUCOSAMINYLTRANSFERASE SPINDLY-RELATED"/>
    <property type="match status" value="1"/>
</dbReference>
<dbReference type="Proteomes" id="UP000319852">
    <property type="component" value="Chromosome"/>
</dbReference>
<feature type="region of interest" description="Disordered" evidence="4">
    <location>
        <begin position="124"/>
        <end position="220"/>
    </location>
</feature>
<dbReference type="Pfam" id="PF13432">
    <property type="entry name" value="TPR_16"/>
    <property type="match status" value="2"/>
</dbReference>
<dbReference type="InterPro" id="IPR019734">
    <property type="entry name" value="TPR_rpt"/>
</dbReference>
<feature type="repeat" description="TPR" evidence="3">
    <location>
        <begin position="383"/>
        <end position="416"/>
    </location>
</feature>
<sequence length="629" mass="67848" precursor="true">MEVKHRIVTALALFSSTVAALPSMSLAQQPVSQQHLAEPDMAVATATDNSLELQQPPAIVGQFSRTTPSDSSDGVVFVTSDDQPISQKKTAPNTVQPVAFQKQPQQMQPQRKPEVVTKPTRRTAMQPLPQRYGTRSPQIQLRGQGFRRPSFSSRGTANQTQTVAQRLSETTGEKLRKTRVPLSAKLASQSQPAQTLPTLSRSTQSQPKPSEKRVSRLPARDVQIESAVYTSDRKPTADDQQLLSKFNAEWESTARPPLPTAGGSRLADVKSPAFAAPAVEAAEGPVETLAAEEPATRTPEWVGTLVEAHKFSQQAKTQDDYTKLTQLVDSALEGGAAGESAVFGRELAAWALNRRGELRSDEGQDELANADFAAALKYDGNCWRALHNRGVTAAQSGEFAAAFDDFNQVIVLNPKFAKAYSNRATLYLQAGKSDLAKADYLSSLKLDAGLAAANVGLGRMLHVEGQLTKAVKFFDAAIDGGASSAEVFCSRADLLADLGQYDNALTDYAKAVELNPDFAHAYRNGAWLLATCPDERFRDSENALSGAEQALKCGYGERHVALDTLAAAQANAGQFELAQKTIQQAIASAPQSAVTNYHHRLARYQAGLPFRTQPIIGGDESVQQAGFRE</sequence>
<dbReference type="AlphaFoldDB" id="A0A517MQ22"/>
<evidence type="ECO:0000256" key="1">
    <source>
        <dbReference type="ARBA" id="ARBA00022737"/>
    </source>
</evidence>
<evidence type="ECO:0000256" key="2">
    <source>
        <dbReference type="ARBA" id="ARBA00022803"/>
    </source>
</evidence>
<feature type="repeat" description="TPR" evidence="3">
    <location>
        <begin position="485"/>
        <end position="518"/>
    </location>
</feature>
<feature type="region of interest" description="Disordered" evidence="4">
    <location>
        <begin position="99"/>
        <end position="118"/>
    </location>
</feature>
<reference evidence="6 7" key="1">
    <citation type="submission" date="2019-02" db="EMBL/GenBank/DDBJ databases">
        <title>Deep-cultivation of Planctomycetes and their phenomic and genomic characterization uncovers novel biology.</title>
        <authorList>
            <person name="Wiegand S."/>
            <person name="Jogler M."/>
            <person name="Boedeker C."/>
            <person name="Pinto D."/>
            <person name="Vollmers J."/>
            <person name="Rivas-Marin E."/>
            <person name="Kohn T."/>
            <person name="Peeters S.H."/>
            <person name="Heuer A."/>
            <person name="Rast P."/>
            <person name="Oberbeckmann S."/>
            <person name="Bunk B."/>
            <person name="Jeske O."/>
            <person name="Meyerdierks A."/>
            <person name="Storesund J.E."/>
            <person name="Kallscheuer N."/>
            <person name="Luecker S."/>
            <person name="Lage O.M."/>
            <person name="Pohl T."/>
            <person name="Merkel B.J."/>
            <person name="Hornburger P."/>
            <person name="Mueller R.-W."/>
            <person name="Bruemmer F."/>
            <person name="Labrenz M."/>
            <person name="Spormann A.M."/>
            <person name="Op den Camp H."/>
            <person name="Overmann J."/>
            <person name="Amann R."/>
            <person name="Jetten M.S.M."/>
            <person name="Mascher T."/>
            <person name="Medema M.H."/>
            <person name="Devos D.P."/>
            <person name="Kaster A.-K."/>
            <person name="Ovreas L."/>
            <person name="Rohde M."/>
            <person name="Galperin M.Y."/>
            <person name="Jogler C."/>
        </authorList>
    </citation>
    <scope>NUCLEOTIDE SEQUENCE [LARGE SCALE GENOMIC DNA]</scope>
    <source>
        <strain evidence="6 7">HG15A2</strain>
    </source>
</reference>
<evidence type="ECO:0000256" key="5">
    <source>
        <dbReference type="SAM" id="SignalP"/>
    </source>
</evidence>
<dbReference type="RefSeq" id="WP_145056999.1">
    <property type="nucleotide sequence ID" value="NZ_CP036263.1"/>
</dbReference>
<feature type="compositionally biased region" description="Basic and acidic residues" evidence="4">
    <location>
        <begin position="209"/>
        <end position="220"/>
    </location>
</feature>
<dbReference type="SUPFAM" id="SSF48452">
    <property type="entry name" value="TPR-like"/>
    <property type="match status" value="1"/>
</dbReference>
<keyword evidence="5" id="KW-0732">Signal</keyword>
<keyword evidence="2 3" id="KW-0802">TPR repeat</keyword>
<dbReference type="Gene3D" id="1.25.40.10">
    <property type="entry name" value="Tetratricopeptide repeat domain"/>
    <property type="match status" value="2"/>
</dbReference>
<dbReference type="EMBL" id="CP036263">
    <property type="protein sequence ID" value="QDS96981.1"/>
    <property type="molecule type" value="Genomic_DNA"/>
</dbReference>
<dbReference type="Pfam" id="PF00515">
    <property type="entry name" value="TPR_1"/>
    <property type="match status" value="1"/>
</dbReference>
<evidence type="ECO:0000313" key="6">
    <source>
        <dbReference type="EMBL" id="QDS96981.1"/>
    </source>
</evidence>
<accession>A0A517MQ22</accession>
<dbReference type="InterPro" id="IPR050498">
    <property type="entry name" value="Ycf3"/>
</dbReference>
<feature type="compositionally biased region" description="Polar residues" evidence="4">
    <location>
        <begin position="186"/>
        <end position="208"/>
    </location>
</feature>
<organism evidence="6 7">
    <name type="scientific">Adhaeretor mobilis</name>
    <dbReference type="NCBI Taxonomy" id="1930276"/>
    <lineage>
        <taxon>Bacteria</taxon>
        <taxon>Pseudomonadati</taxon>
        <taxon>Planctomycetota</taxon>
        <taxon>Planctomycetia</taxon>
        <taxon>Pirellulales</taxon>
        <taxon>Lacipirellulaceae</taxon>
        <taxon>Adhaeretor</taxon>
    </lineage>
</organism>
<gene>
    <name evidence="6" type="ORF">HG15A2_02400</name>
</gene>
<dbReference type="KEGG" id="amob:HG15A2_02400"/>
<dbReference type="InterPro" id="IPR011990">
    <property type="entry name" value="TPR-like_helical_dom_sf"/>
</dbReference>
<keyword evidence="6" id="KW-0449">Lipoprotein</keyword>
<keyword evidence="1" id="KW-0677">Repeat</keyword>
<feature type="chain" id="PRO_5021708651" evidence="5">
    <location>
        <begin position="21"/>
        <end position="629"/>
    </location>
</feature>